<evidence type="ECO:0000259" key="1">
    <source>
        <dbReference type="Pfam" id="PF14420"/>
    </source>
</evidence>
<gene>
    <name evidence="2" type="ORF">C8035_v005789</name>
</gene>
<proteinExistence type="predicted"/>
<dbReference type="AlphaFoldDB" id="A0A4R8QKL4"/>
<dbReference type="Pfam" id="PF14420">
    <property type="entry name" value="Clr5"/>
    <property type="match status" value="1"/>
</dbReference>
<accession>A0A4R8QKL4</accession>
<keyword evidence="3" id="KW-1185">Reference proteome</keyword>
<dbReference type="PANTHER" id="PTHR38788">
    <property type="entry name" value="CLR5 DOMAIN-CONTAINING PROTEIN"/>
    <property type="match status" value="1"/>
</dbReference>
<evidence type="ECO:0000313" key="3">
    <source>
        <dbReference type="Proteomes" id="UP000295083"/>
    </source>
</evidence>
<sequence length="350" mass="40703">MDLAADLAMGSNPNLLLDLNSSLGMEFDANLTSDCNNNITIDFEASLIVGKHVDTTVVESPHCSRAGNLKTYVAPDDWEHYRSIIARLYKEEKKPLRQVREFMERQFAFIATERMFKTRIKRWGLDNKFKEPEVSAMVRAKQQRDAAGKESQFIIRNQVVEWEDIRSPMAAIPDLQHFEDVLRLKRDYLAGVFEGKIWVFDDDGNVLSSEEGLESRWTCMRLDFNLSLVRELLRRGFVKVAFSRLNQQMNFIKSMIQCQEPIFFYILCQNLLQFYQQQLHPGMLESVISFVADMYRVILGSAHPFGIIWKRIAHLSRHLWIKLVGTLMNLTARYLTEEHGYWGSKGSQYL</sequence>
<dbReference type="EMBL" id="QAPG01000015">
    <property type="protein sequence ID" value="TDZ38660.1"/>
    <property type="molecule type" value="Genomic_DNA"/>
</dbReference>
<protein>
    <recommendedName>
        <fullName evidence="1">Clr5 domain-containing protein</fullName>
    </recommendedName>
</protein>
<evidence type="ECO:0000313" key="2">
    <source>
        <dbReference type="EMBL" id="TDZ38660.1"/>
    </source>
</evidence>
<feature type="domain" description="Clr5" evidence="1">
    <location>
        <begin position="75"/>
        <end position="126"/>
    </location>
</feature>
<comment type="caution">
    <text evidence="2">The sequence shown here is derived from an EMBL/GenBank/DDBJ whole genome shotgun (WGS) entry which is preliminary data.</text>
</comment>
<dbReference type="InterPro" id="IPR025676">
    <property type="entry name" value="Clr5_dom"/>
</dbReference>
<organism evidence="2 3">
    <name type="scientific">Colletotrichum spinosum</name>
    <dbReference type="NCBI Taxonomy" id="1347390"/>
    <lineage>
        <taxon>Eukaryota</taxon>
        <taxon>Fungi</taxon>
        <taxon>Dikarya</taxon>
        <taxon>Ascomycota</taxon>
        <taxon>Pezizomycotina</taxon>
        <taxon>Sordariomycetes</taxon>
        <taxon>Hypocreomycetidae</taxon>
        <taxon>Glomerellales</taxon>
        <taxon>Glomerellaceae</taxon>
        <taxon>Colletotrichum</taxon>
        <taxon>Colletotrichum orbiculare species complex</taxon>
    </lineage>
</organism>
<reference evidence="2 3" key="1">
    <citation type="submission" date="2018-11" db="EMBL/GenBank/DDBJ databases">
        <title>Genome sequence and assembly of Colletotrichum spinosum.</title>
        <authorList>
            <person name="Gan P."/>
            <person name="Shirasu K."/>
        </authorList>
    </citation>
    <scope>NUCLEOTIDE SEQUENCE [LARGE SCALE GENOMIC DNA]</scope>
    <source>
        <strain evidence="2 3">CBS 515.97</strain>
    </source>
</reference>
<dbReference type="Proteomes" id="UP000295083">
    <property type="component" value="Unassembled WGS sequence"/>
</dbReference>
<name>A0A4R8QKL4_9PEZI</name>
<dbReference type="PANTHER" id="PTHR38788:SF3">
    <property type="entry name" value="CLR5 DOMAIN-CONTAINING PROTEIN"/>
    <property type="match status" value="1"/>
</dbReference>